<evidence type="ECO:0000313" key="3">
    <source>
        <dbReference type="Proteomes" id="UP001596074"/>
    </source>
</evidence>
<sequence length="69" mass="7335">MSMDDPAIIHWRKSSHSDDHGGDCVEVADLASVIGVRDSKDPDGPKLAFDAAAWGAFTRRVKAGVLDLG</sequence>
<evidence type="ECO:0000313" key="2">
    <source>
        <dbReference type="EMBL" id="MFC5751456.1"/>
    </source>
</evidence>
<evidence type="ECO:0000259" key="1">
    <source>
        <dbReference type="Pfam" id="PF04149"/>
    </source>
</evidence>
<accession>A0ABW1A7H8</accession>
<protein>
    <submittedName>
        <fullName evidence="2">DUF397 domain-containing protein</fullName>
    </submittedName>
</protein>
<name>A0ABW1A7H8_9ACTN</name>
<dbReference type="Pfam" id="PF04149">
    <property type="entry name" value="DUF397"/>
    <property type="match status" value="1"/>
</dbReference>
<keyword evidence="3" id="KW-1185">Reference proteome</keyword>
<dbReference type="EMBL" id="JBHSON010000070">
    <property type="protein sequence ID" value="MFC5751456.1"/>
    <property type="molecule type" value="Genomic_DNA"/>
</dbReference>
<dbReference type="RefSeq" id="WP_378287373.1">
    <property type="nucleotide sequence ID" value="NZ_JBHSON010000070.1"/>
</dbReference>
<gene>
    <name evidence="2" type="ORF">ACFPZN_38055</name>
</gene>
<dbReference type="InterPro" id="IPR007278">
    <property type="entry name" value="DUF397"/>
</dbReference>
<feature type="domain" description="DUF397" evidence="1">
    <location>
        <begin position="10"/>
        <end position="62"/>
    </location>
</feature>
<comment type="caution">
    <text evidence="2">The sequence shown here is derived from an EMBL/GenBank/DDBJ whole genome shotgun (WGS) entry which is preliminary data.</text>
</comment>
<organism evidence="2 3">
    <name type="scientific">Actinomadura rugatobispora</name>
    <dbReference type="NCBI Taxonomy" id="1994"/>
    <lineage>
        <taxon>Bacteria</taxon>
        <taxon>Bacillati</taxon>
        <taxon>Actinomycetota</taxon>
        <taxon>Actinomycetes</taxon>
        <taxon>Streptosporangiales</taxon>
        <taxon>Thermomonosporaceae</taxon>
        <taxon>Actinomadura</taxon>
    </lineage>
</organism>
<reference evidence="3" key="1">
    <citation type="journal article" date="2019" name="Int. J. Syst. Evol. Microbiol.">
        <title>The Global Catalogue of Microorganisms (GCM) 10K type strain sequencing project: providing services to taxonomists for standard genome sequencing and annotation.</title>
        <authorList>
            <consortium name="The Broad Institute Genomics Platform"/>
            <consortium name="The Broad Institute Genome Sequencing Center for Infectious Disease"/>
            <person name="Wu L."/>
            <person name="Ma J."/>
        </authorList>
    </citation>
    <scope>NUCLEOTIDE SEQUENCE [LARGE SCALE GENOMIC DNA]</scope>
    <source>
        <strain evidence="3">KCTC 42087</strain>
    </source>
</reference>
<dbReference type="Proteomes" id="UP001596074">
    <property type="component" value="Unassembled WGS sequence"/>
</dbReference>
<proteinExistence type="predicted"/>